<dbReference type="AlphaFoldDB" id="A0A518BWF6"/>
<dbReference type="RefSeq" id="WP_145445445.1">
    <property type="nucleotide sequence ID" value="NZ_CP036280.1"/>
</dbReference>
<feature type="transmembrane region" description="Helical" evidence="1">
    <location>
        <begin position="285"/>
        <end position="305"/>
    </location>
</feature>
<keyword evidence="1" id="KW-0812">Transmembrane</keyword>
<evidence type="ECO:0000313" key="2">
    <source>
        <dbReference type="EMBL" id="QDU71291.1"/>
    </source>
</evidence>
<feature type="transmembrane region" description="Helical" evidence="1">
    <location>
        <begin position="17"/>
        <end position="35"/>
    </location>
</feature>
<name>A0A518BWF6_9BACT</name>
<keyword evidence="1" id="KW-0472">Membrane</keyword>
<dbReference type="EMBL" id="CP036280">
    <property type="protein sequence ID" value="QDU71291.1"/>
    <property type="molecule type" value="Genomic_DNA"/>
</dbReference>
<feature type="transmembrane region" description="Helical" evidence="1">
    <location>
        <begin position="223"/>
        <end position="242"/>
    </location>
</feature>
<gene>
    <name evidence="2" type="ORF">Pan265_11400</name>
</gene>
<accession>A0A518BWF6</accession>
<keyword evidence="3" id="KW-1185">Reference proteome</keyword>
<proteinExistence type="predicted"/>
<evidence type="ECO:0000313" key="3">
    <source>
        <dbReference type="Proteomes" id="UP000320386"/>
    </source>
</evidence>
<protein>
    <submittedName>
        <fullName evidence="2">Uncharacterized protein</fullName>
    </submittedName>
</protein>
<keyword evidence="1" id="KW-1133">Transmembrane helix</keyword>
<sequence length="311" mass="31696">MDQQTAETLGALSDTAISLYLTGGLVIVGIILLFAGSKLARASCVLLGLALGSTLAAAAGQFLALSPMLMIAASLVGALVGALFAGFLFRAFVACAGAVILAAAVPAAGLAWQGAPPPELETDTEVVEQLQTTPGDAAEALTAEQITTAAQDIIDRLNDAFEQATASEPEDDAVAVEDTTEEPASLGIADTLRAAATALREALADQEEAIMAWWQQLSPTSRGIVVVGSLIGAVVGFLVGLLAPKTAAAFDSALLGSVLIYLPGSHVLATVAPATGEMLPTGARAAILIMGLITIMGILIQWTIFRRKTDS</sequence>
<organism evidence="2 3">
    <name type="scientific">Mucisphaera calidilacus</name>
    <dbReference type="NCBI Taxonomy" id="2527982"/>
    <lineage>
        <taxon>Bacteria</taxon>
        <taxon>Pseudomonadati</taxon>
        <taxon>Planctomycetota</taxon>
        <taxon>Phycisphaerae</taxon>
        <taxon>Phycisphaerales</taxon>
        <taxon>Phycisphaeraceae</taxon>
        <taxon>Mucisphaera</taxon>
    </lineage>
</organism>
<feature type="transmembrane region" description="Helical" evidence="1">
    <location>
        <begin position="254"/>
        <end position="273"/>
    </location>
</feature>
<evidence type="ECO:0000256" key="1">
    <source>
        <dbReference type="SAM" id="Phobius"/>
    </source>
</evidence>
<dbReference type="Proteomes" id="UP000320386">
    <property type="component" value="Chromosome"/>
</dbReference>
<reference evidence="2 3" key="1">
    <citation type="submission" date="2019-02" db="EMBL/GenBank/DDBJ databases">
        <title>Deep-cultivation of Planctomycetes and their phenomic and genomic characterization uncovers novel biology.</title>
        <authorList>
            <person name="Wiegand S."/>
            <person name="Jogler M."/>
            <person name="Boedeker C."/>
            <person name="Pinto D."/>
            <person name="Vollmers J."/>
            <person name="Rivas-Marin E."/>
            <person name="Kohn T."/>
            <person name="Peeters S.H."/>
            <person name="Heuer A."/>
            <person name="Rast P."/>
            <person name="Oberbeckmann S."/>
            <person name="Bunk B."/>
            <person name="Jeske O."/>
            <person name="Meyerdierks A."/>
            <person name="Storesund J.E."/>
            <person name="Kallscheuer N."/>
            <person name="Luecker S."/>
            <person name="Lage O.M."/>
            <person name="Pohl T."/>
            <person name="Merkel B.J."/>
            <person name="Hornburger P."/>
            <person name="Mueller R.-W."/>
            <person name="Bruemmer F."/>
            <person name="Labrenz M."/>
            <person name="Spormann A.M."/>
            <person name="Op den Camp H."/>
            <person name="Overmann J."/>
            <person name="Amann R."/>
            <person name="Jetten M.S.M."/>
            <person name="Mascher T."/>
            <person name="Medema M.H."/>
            <person name="Devos D.P."/>
            <person name="Kaster A.-K."/>
            <person name="Ovreas L."/>
            <person name="Rohde M."/>
            <person name="Galperin M.Y."/>
            <person name="Jogler C."/>
        </authorList>
    </citation>
    <scope>NUCLEOTIDE SEQUENCE [LARGE SCALE GENOMIC DNA]</scope>
    <source>
        <strain evidence="2 3">Pan265</strain>
    </source>
</reference>
<feature type="transmembrane region" description="Helical" evidence="1">
    <location>
        <begin position="69"/>
        <end position="89"/>
    </location>
</feature>
<dbReference type="KEGG" id="mcad:Pan265_11400"/>
<feature type="transmembrane region" description="Helical" evidence="1">
    <location>
        <begin position="42"/>
        <end position="63"/>
    </location>
</feature>
<feature type="transmembrane region" description="Helical" evidence="1">
    <location>
        <begin position="96"/>
        <end position="115"/>
    </location>
</feature>